<keyword evidence="23" id="KW-1185">Reference proteome</keyword>
<dbReference type="SMART" id="SM00918">
    <property type="entry name" value="Lig_chan-Glu_bd"/>
    <property type="match status" value="1"/>
</dbReference>
<keyword evidence="3" id="KW-0813">Transport</keyword>
<evidence type="ECO:0000256" key="16">
    <source>
        <dbReference type="PIRSR" id="PIRSR601508-1"/>
    </source>
</evidence>
<feature type="binding site" evidence="16">
    <location>
        <position position="519"/>
    </location>
    <ligand>
        <name>L-glutamate</name>
        <dbReference type="ChEBI" id="CHEBI:29985"/>
    </ligand>
</feature>
<dbReference type="Pfam" id="PF00060">
    <property type="entry name" value="Lig_chan"/>
    <property type="match status" value="1"/>
</dbReference>
<evidence type="ECO:0008006" key="24">
    <source>
        <dbReference type="Google" id="ProtNLM"/>
    </source>
</evidence>
<dbReference type="SUPFAM" id="SSF53822">
    <property type="entry name" value="Periplasmic binding protein-like I"/>
    <property type="match status" value="1"/>
</dbReference>
<keyword evidence="11" id="KW-0325">Glycoprotein</keyword>
<comment type="similarity">
    <text evidence="2">Belongs to the glutamate-gated ion channel (TC 1.A.10.1) family.</text>
</comment>
<name>A0A5N4B0G8_PHOPY</name>
<evidence type="ECO:0000256" key="4">
    <source>
        <dbReference type="ARBA" id="ARBA00022475"/>
    </source>
</evidence>
<dbReference type="InterPro" id="IPR001828">
    <property type="entry name" value="ANF_lig-bd_rcpt"/>
</dbReference>
<feature type="disulfide bond" evidence="17">
    <location>
        <begin position="748"/>
        <end position="806"/>
    </location>
</feature>
<evidence type="ECO:0000256" key="13">
    <source>
        <dbReference type="ARBA" id="ARBA00023286"/>
    </source>
</evidence>
<dbReference type="Proteomes" id="UP000327044">
    <property type="component" value="Unassembled WGS sequence"/>
</dbReference>
<dbReference type="InterPro" id="IPR019594">
    <property type="entry name" value="Glu/Gly-bd"/>
</dbReference>
<dbReference type="FunFam" id="3.40.190.10:FF:000178">
    <property type="entry name" value="Glutamate receptor subunit"/>
    <property type="match status" value="1"/>
</dbReference>
<evidence type="ECO:0000256" key="11">
    <source>
        <dbReference type="ARBA" id="ARBA00023180"/>
    </source>
</evidence>
<dbReference type="InterPro" id="IPR001320">
    <property type="entry name" value="Iontro_rcpt_C"/>
</dbReference>
<dbReference type="InterPro" id="IPR028082">
    <property type="entry name" value="Peripla_BP_I"/>
</dbReference>
<dbReference type="FunCoup" id="A0A5N4B0G8">
    <property type="interactions" value="10"/>
</dbReference>
<dbReference type="OrthoDB" id="6688064at2759"/>
<dbReference type="PRINTS" id="PR00177">
    <property type="entry name" value="NMDARECEPTOR"/>
</dbReference>
<keyword evidence="19" id="KW-0732">Signal</keyword>
<evidence type="ECO:0000259" key="21">
    <source>
        <dbReference type="SMART" id="SM00918"/>
    </source>
</evidence>
<evidence type="ECO:0000256" key="18">
    <source>
        <dbReference type="SAM" id="Phobius"/>
    </source>
</evidence>
<feature type="domain" description="Ionotropic glutamate receptor L-glutamate and glycine-binding" evidence="21">
    <location>
        <begin position="438"/>
        <end position="503"/>
    </location>
</feature>
<keyword evidence="6 18" id="KW-1133">Transmembrane helix</keyword>
<feature type="binding site" evidence="16">
    <location>
        <position position="689"/>
    </location>
    <ligand>
        <name>L-glutamate</name>
        <dbReference type="ChEBI" id="CHEBI:29985"/>
    </ligand>
</feature>
<keyword evidence="13" id="KW-1071">Ligand-gated ion channel</keyword>
<dbReference type="SUPFAM" id="SSF53850">
    <property type="entry name" value="Periplasmic binding protein-like II"/>
    <property type="match status" value="1"/>
</dbReference>
<feature type="transmembrane region" description="Helical" evidence="18">
    <location>
        <begin position="631"/>
        <end position="649"/>
    </location>
</feature>
<dbReference type="AlphaFoldDB" id="A0A5N4B0G8"/>
<dbReference type="CDD" id="cd06382">
    <property type="entry name" value="PBP1_iGluR_Kainate"/>
    <property type="match status" value="1"/>
</dbReference>
<keyword evidence="5 18" id="KW-0812">Transmembrane</keyword>
<keyword evidence="10" id="KW-0675">Receptor</keyword>
<dbReference type="Pfam" id="PF01094">
    <property type="entry name" value="ANF_receptor"/>
    <property type="match status" value="1"/>
</dbReference>
<evidence type="ECO:0000313" key="23">
    <source>
        <dbReference type="Proteomes" id="UP000327044"/>
    </source>
</evidence>
<evidence type="ECO:0000256" key="1">
    <source>
        <dbReference type="ARBA" id="ARBA00004651"/>
    </source>
</evidence>
<sequence length="895" mass="101503">MFVKVFILIAVLCIKISSNEGGVSIDSTLVGGLFEGFDQEELLVFNVAVDMANKKQSHYGRHLKATLAYIEPEYVIDTVHKSIVGINWSMPMAAMEMMCSMLRSGVVAVFTSLSESSEDIVQSICDSKEIPVIKITASSESDPECCSISMYPHRSTVVRAFSDLVQYFKWKNFALLYEMSHVDSFLEVLKVSTDTGATVDIHLLHQNETSGYRNVWKDVRKSKATKFIVICSIENLSDVLQQAQEVGLMTIKYNYIILNFDLHTIDLSLYQYSEANIFGVQLIDPTAPLVIEAAQEIQLAKKKRKMLTHPPHITAWKLRASSALLIDAVNLFSETLKDMHSFTVLQLSCNATDNWAYGSTIYNFLKMRTMTGLTGLIKFDHKGFRSEFNLNIIQLKEGGIAKIGTWSPKDGIKMDNSSMFKDNLKEKHLNVMISWSEPYTFYKNSSTVLLGNDQFEGFVVDIISEISKLEGFNYTLIRNEDDKNGDYDPVTQSWNGMIGDILSGKGDIAIGDMAITKEREEYVDFTVPFMSLGIQILYVRPSKPVPVFFSFAHPFHPEVWLWIGISYFTVSVGLYVMARVCQPEWDNWDRCIKQPKYFVNQFHLRNSFWFVLGCFMQQGAEIAPRATSTRILSSFFAFFILVIVSFYKAQLAASLTTEKLELPFSNAEELVKRADKLGITYGAVTNEATHKFFQRSKDPVFSQIGDYMNSHPEHMAEDAFEGSVKVLEGNHAFFMESVTIQYAANVVCEFISVGERLDERYFGIALRKDSGYRNRLSSAILLLQQKGVIDQLQRKWWEEALGSKLCKEPPPDTVAPPLTLHHMAGIFWITIVGVIFSFVVSFFELGVDVYHRIGVDKKIFFREYKKEIKNAFNLSKTIKTVAPKSVSLENLDVNE</sequence>
<evidence type="ECO:0000256" key="7">
    <source>
        <dbReference type="ARBA" id="ARBA00023018"/>
    </source>
</evidence>
<feature type="signal peptide" evidence="19">
    <location>
        <begin position="1"/>
        <end position="21"/>
    </location>
</feature>
<dbReference type="InterPro" id="IPR001508">
    <property type="entry name" value="Iono_Glu_rcpt_met"/>
</dbReference>
<dbReference type="InParanoid" id="A0A5N4B0G8"/>
<dbReference type="GO" id="GO:0045211">
    <property type="term" value="C:postsynaptic membrane"/>
    <property type="evidence" value="ECO:0007669"/>
    <property type="project" value="UniProtKB-SubCell"/>
</dbReference>
<keyword evidence="8" id="KW-0406">Ion transport</keyword>
<dbReference type="Gene3D" id="3.40.50.2300">
    <property type="match status" value="2"/>
</dbReference>
<evidence type="ECO:0000256" key="6">
    <source>
        <dbReference type="ARBA" id="ARBA00022989"/>
    </source>
</evidence>
<reference evidence="22 23" key="1">
    <citation type="journal article" date="2018" name="Elife">
        <title>Firefly genomes illuminate parallel origins of bioluminescence in beetles.</title>
        <authorList>
            <person name="Fallon T.R."/>
            <person name="Lower S.E."/>
            <person name="Chang C.H."/>
            <person name="Bessho-Uehara M."/>
            <person name="Martin G.J."/>
            <person name="Bewick A.J."/>
            <person name="Behringer M."/>
            <person name="Debat H.J."/>
            <person name="Wong I."/>
            <person name="Day J.C."/>
            <person name="Suvorov A."/>
            <person name="Silva C.J."/>
            <person name="Stanger-Hall K.F."/>
            <person name="Hall D.W."/>
            <person name="Schmitz R.J."/>
            <person name="Nelson D.R."/>
            <person name="Lewis S.M."/>
            <person name="Shigenobu S."/>
            <person name="Bybee S.M."/>
            <person name="Larracuente A.M."/>
            <person name="Oba Y."/>
            <person name="Weng J.K."/>
        </authorList>
    </citation>
    <scope>NUCLEOTIDE SEQUENCE [LARGE SCALE GENOMIC DNA]</scope>
    <source>
        <strain evidence="22">1611_PpyrPB1</strain>
        <tissue evidence="22">Whole body</tissue>
    </source>
</reference>
<dbReference type="Pfam" id="PF10613">
    <property type="entry name" value="Lig_chan-Glu_bd"/>
    <property type="match status" value="1"/>
</dbReference>
<dbReference type="InterPro" id="IPR015683">
    <property type="entry name" value="Ionotropic_Glu_rcpt"/>
</dbReference>
<evidence type="ECO:0000256" key="10">
    <source>
        <dbReference type="ARBA" id="ARBA00023170"/>
    </source>
</evidence>
<evidence type="ECO:0000256" key="17">
    <source>
        <dbReference type="PIRSR" id="PIRSR601508-3"/>
    </source>
</evidence>
<evidence type="ECO:0000313" key="22">
    <source>
        <dbReference type="EMBL" id="KAB0803008.1"/>
    </source>
</evidence>
<dbReference type="PANTHER" id="PTHR18966">
    <property type="entry name" value="IONOTROPIC GLUTAMATE RECEPTOR"/>
    <property type="match status" value="1"/>
</dbReference>
<evidence type="ECO:0000256" key="12">
    <source>
        <dbReference type="ARBA" id="ARBA00023257"/>
    </source>
</evidence>
<feature type="transmembrane region" description="Helical" evidence="18">
    <location>
        <begin position="826"/>
        <end position="847"/>
    </location>
</feature>
<proteinExistence type="inferred from homology"/>
<comment type="caution">
    <text evidence="22">The sequence shown here is derived from an EMBL/GenBank/DDBJ whole genome shotgun (WGS) entry which is preliminary data.</text>
</comment>
<keyword evidence="14" id="KW-0407">Ion channel</keyword>
<evidence type="ECO:0000256" key="2">
    <source>
        <dbReference type="ARBA" id="ARBA00008685"/>
    </source>
</evidence>
<organism evidence="22 23">
    <name type="scientific">Photinus pyralis</name>
    <name type="common">Common eastern firefly</name>
    <name type="synonym">Lampyris pyralis</name>
    <dbReference type="NCBI Taxonomy" id="7054"/>
    <lineage>
        <taxon>Eukaryota</taxon>
        <taxon>Metazoa</taxon>
        <taxon>Ecdysozoa</taxon>
        <taxon>Arthropoda</taxon>
        <taxon>Hexapoda</taxon>
        <taxon>Insecta</taxon>
        <taxon>Pterygota</taxon>
        <taxon>Neoptera</taxon>
        <taxon>Endopterygota</taxon>
        <taxon>Coleoptera</taxon>
        <taxon>Polyphaga</taxon>
        <taxon>Elateriformia</taxon>
        <taxon>Elateroidea</taxon>
        <taxon>Lampyridae</taxon>
        <taxon>Lampyrinae</taxon>
        <taxon>Photinus</taxon>
    </lineage>
</organism>
<evidence type="ECO:0000256" key="15">
    <source>
        <dbReference type="ARBA" id="ARBA00034100"/>
    </source>
</evidence>
<dbReference type="EMBL" id="VVIM01000002">
    <property type="protein sequence ID" value="KAB0803008.1"/>
    <property type="molecule type" value="Genomic_DNA"/>
</dbReference>
<feature type="transmembrane region" description="Helical" evidence="18">
    <location>
        <begin position="559"/>
        <end position="578"/>
    </location>
</feature>
<feature type="chain" id="PRO_5024388761" description="Ionotropic glutamate receptor C-terminal domain-containing protein" evidence="19">
    <location>
        <begin position="22"/>
        <end position="895"/>
    </location>
</feature>
<feature type="disulfide bond" evidence="17">
    <location>
        <begin position="99"/>
        <end position="349"/>
    </location>
</feature>
<dbReference type="GO" id="GO:0038023">
    <property type="term" value="F:signaling receptor activity"/>
    <property type="evidence" value="ECO:0007669"/>
    <property type="project" value="InterPro"/>
</dbReference>
<evidence type="ECO:0000259" key="20">
    <source>
        <dbReference type="SMART" id="SM00079"/>
    </source>
</evidence>
<keyword evidence="4" id="KW-1003">Cell membrane</keyword>
<feature type="binding site" evidence="16">
    <location>
        <position position="736"/>
    </location>
    <ligand>
        <name>L-glutamate</name>
        <dbReference type="ChEBI" id="CHEBI:29985"/>
    </ligand>
</feature>
<comment type="subcellular location">
    <subcellularLocation>
        <location evidence="1">Cell membrane</location>
        <topology evidence="1">Multi-pass membrane protein</topology>
    </subcellularLocation>
    <subcellularLocation>
        <location evidence="15">Postsynaptic cell membrane</location>
    </subcellularLocation>
</comment>
<evidence type="ECO:0000256" key="5">
    <source>
        <dbReference type="ARBA" id="ARBA00022692"/>
    </source>
</evidence>
<evidence type="ECO:0000256" key="9">
    <source>
        <dbReference type="ARBA" id="ARBA00023136"/>
    </source>
</evidence>
<accession>A0A5N4B0G8</accession>
<feature type="domain" description="Ionotropic glutamate receptor C-terminal" evidence="20">
    <location>
        <begin position="428"/>
        <end position="799"/>
    </location>
</feature>
<dbReference type="Gene3D" id="3.40.190.10">
    <property type="entry name" value="Periplasmic binding protein-like II"/>
    <property type="match status" value="2"/>
</dbReference>
<keyword evidence="12" id="KW-0628">Postsynaptic cell membrane</keyword>
<evidence type="ECO:0000256" key="3">
    <source>
        <dbReference type="ARBA" id="ARBA00022448"/>
    </source>
</evidence>
<dbReference type="SMART" id="SM00079">
    <property type="entry name" value="PBPe"/>
    <property type="match status" value="1"/>
</dbReference>
<gene>
    <name evidence="22" type="ORF">PPYR_05194</name>
</gene>
<evidence type="ECO:0000256" key="19">
    <source>
        <dbReference type="SAM" id="SignalP"/>
    </source>
</evidence>
<keyword evidence="17" id="KW-1015">Disulfide bond</keyword>
<dbReference type="GO" id="GO:0015276">
    <property type="term" value="F:ligand-gated monoatomic ion channel activity"/>
    <property type="evidence" value="ECO:0007669"/>
    <property type="project" value="InterPro"/>
</dbReference>
<protein>
    <recommendedName>
        <fullName evidence="24">Ionotropic glutamate receptor C-terminal domain-containing protein</fullName>
    </recommendedName>
</protein>
<evidence type="ECO:0000256" key="8">
    <source>
        <dbReference type="ARBA" id="ARBA00023065"/>
    </source>
</evidence>
<keyword evidence="7" id="KW-0770">Synapse</keyword>
<keyword evidence="9 18" id="KW-0472">Membrane</keyword>
<dbReference type="FunFam" id="1.10.287.70:FF:000143">
    <property type="entry name" value="Probable glutamate receptor"/>
    <property type="match status" value="1"/>
</dbReference>
<evidence type="ECO:0000256" key="14">
    <source>
        <dbReference type="ARBA" id="ARBA00023303"/>
    </source>
</evidence>
<dbReference type="Gene3D" id="1.10.287.70">
    <property type="match status" value="1"/>
</dbReference>